<dbReference type="PROSITE" id="PS00375">
    <property type="entry name" value="UDPGT"/>
    <property type="match status" value="1"/>
</dbReference>
<dbReference type="OMA" id="EGAPNDC"/>
<dbReference type="CDD" id="cd03784">
    <property type="entry name" value="GT1_Gtf-like"/>
    <property type="match status" value="1"/>
</dbReference>
<dbReference type="AlphaFoldDB" id="W1PZW0"/>
<protein>
    <recommendedName>
        <fullName evidence="5">Glycosyltransferase</fullName>
        <ecNumber evidence="5">2.4.1.-</ecNumber>
    </recommendedName>
</protein>
<keyword evidence="7" id="KW-1185">Reference proteome</keyword>
<dbReference type="GO" id="GO:0035251">
    <property type="term" value="F:UDP-glucosyltransferase activity"/>
    <property type="evidence" value="ECO:0000318"/>
    <property type="project" value="GO_Central"/>
</dbReference>
<comment type="similarity">
    <text evidence="1 4">Belongs to the UDP-glycosyltransferase family.</text>
</comment>
<organism evidence="6 7">
    <name type="scientific">Amborella trichopoda</name>
    <dbReference type="NCBI Taxonomy" id="13333"/>
    <lineage>
        <taxon>Eukaryota</taxon>
        <taxon>Viridiplantae</taxon>
        <taxon>Streptophyta</taxon>
        <taxon>Embryophyta</taxon>
        <taxon>Tracheophyta</taxon>
        <taxon>Spermatophyta</taxon>
        <taxon>Magnoliopsida</taxon>
        <taxon>Amborellales</taxon>
        <taxon>Amborellaceae</taxon>
        <taxon>Amborella</taxon>
    </lineage>
</organism>
<evidence type="ECO:0000256" key="2">
    <source>
        <dbReference type="ARBA" id="ARBA00022676"/>
    </source>
</evidence>
<evidence type="ECO:0000313" key="7">
    <source>
        <dbReference type="Proteomes" id="UP000017836"/>
    </source>
</evidence>
<dbReference type="FunFam" id="3.40.50.2000:FF:000020">
    <property type="entry name" value="Glycosyltransferase"/>
    <property type="match status" value="1"/>
</dbReference>
<dbReference type="PANTHER" id="PTHR48048">
    <property type="entry name" value="GLYCOSYLTRANSFERASE"/>
    <property type="match status" value="1"/>
</dbReference>
<dbReference type="Gramene" id="ERN13988">
    <property type="protein sequence ID" value="ERN13988"/>
    <property type="gene ID" value="AMTR_s00021p00175420"/>
</dbReference>
<evidence type="ECO:0000256" key="4">
    <source>
        <dbReference type="RuleBase" id="RU003718"/>
    </source>
</evidence>
<evidence type="ECO:0000256" key="1">
    <source>
        <dbReference type="ARBA" id="ARBA00009995"/>
    </source>
</evidence>
<dbReference type="EMBL" id="KI392560">
    <property type="protein sequence ID" value="ERN13988.1"/>
    <property type="molecule type" value="Genomic_DNA"/>
</dbReference>
<dbReference type="InterPro" id="IPR035595">
    <property type="entry name" value="UDP_glycos_trans_CS"/>
</dbReference>
<sequence length="469" mass="51718">MKQEVVLYPSPGMGHLVSLVELGKLILRHHPTFSITVLITKPPFDTGATAEYVARVASQVSAITFHELPPADLNVLNPNLELLIFEWLSLCKPHVSEALLSISEKARIKAFIMDFFCCTALEVARGMGIASYIFFTSGAGFLDIFFYFPELHKENPGSFTDLDRDLVVPGIPPFPPRIMPTVMQDKSQDVYDWCMYYASTMPKADGILVNTFEQLEPLALKALAANEFRPGVPMPKIYCVGPLITVGDADRSSEVLAWLDTQPEGSVVFLCFGSVGRLSATQIREIAIGLESQRQRFLWVVRSPPTEDPSRKFLPPADPDLDALLPEGFLERTSGRGMVVKNWAPQVAVLRHSAVGGFVTHCGWNSILESICAGVPMAAWPLYAEQESNAFMMVGALQLSVRLERDDNGFVKAEALARCLRELMETESGKRLRERTTVLKDGAAKALSEGGTSLKSLELLVKAWDQAPN</sequence>
<dbReference type="Gene3D" id="3.40.50.2000">
    <property type="entry name" value="Glycogen Phosphorylase B"/>
    <property type="match status" value="2"/>
</dbReference>
<dbReference type="Proteomes" id="UP000017836">
    <property type="component" value="Unassembled WGS sequence"/>
</dbReference>
<proteinExistence type="inferred from homology"/>
<gene>
    <name evidence="6" type="ORF">AMTR_s00021p00175420</name>
</gene>
<dbReference type="InterPro" id="IPR002213">
    <property type="entry name" value="UDP_glucos_trans"/>
</dbReference>
<dbReference type="Pfam" id="PF00201">
    <property type="entry name" value="UDPGT"/>
    <property type="match status" value="1"/>
</dbReference>
<dbReference type="InterPro" id="IPR050481">
    <property type="entry name" value="UDP-glycosyltransf_plant"/>
</dbReference>
<keyword evidence="3 4" id="KW-0808">Transferase</keyword>
<dbReference type="eggNOG" id="KOG1192">
    <property type="taxonomic scope" value="Eukaryota"/>
</dbReference>
<dbReference type="PANTHER" id="PTHR48048:SF30">
    <property type="entry name" value="GLYCOSYLTRANSFERASE"/>
    <property type="match status" value="1"/>
</dbReference>
<evidence type="ECO:0000256" key="3">
    <source>
        <dbReference type="ARBA" id="ARBA00022679"/>
    </source>
</evidence>
<dbReference type="SUPFAM" id="SSF53756">
    <property type="entry name" value="UDP-Glycosyltransferase/glycogen phosphorylase"/>
    <property type="match status" value="1"/>
</dbReference>
<accession>W1PZW0</accession>
<dbReference type="KEGG" id="atr:18442236"/>
<dbReference type="OrthoDB" id="5835829at2759"/>
<dbReference type="HOGENOM" id="CLU_001724_3_2_1"/>
<dbReference type="EC" id="2.4.1.-" evidence="5"/>
<keyword evidence="2 4" id="KW-0328">Glycosyltransferase</keyword>
<name>W1PZW0_AMBTC</name>
<evidence type="ECO:0000313" key="6">
    <source>
        <dbReference type="EMBL" id="ERN13988.1"/>
    </source>
</evidence>
<reference evidence="7" key="1">
    <citation type="journal article" date="2013" name="Science">
        <title>The Amborella genome and the evolution of flowering plants.</title>
        <authorList>
            <consortium name="Amborella Genome Project"/>
        </authorList>
    </citation>
    <scope>NUCLEOTIDE SEQUENCE [LARGE SCALE GENOMIC DNA]</scope>
</reference>
<evidence type="ECO:0000256" key="5">
    <source>
        <dbReference type="RuleBase" id="RU362057"/>
    </source>
</evidence>